<reference evidence="4" key="2">
    <citation type="submission" date="2012-11" db="EMBL/GenBank/DDBJ databases">
        <authorList>
            <person name="Kuo A."/>
            <person name="Curtis B.A."/>
            <person name="Tanifuji G."/>
            <person name="Burki F."/>
            <person name="Gruber A."/>
            <person name="Irimia M."/>
            <person name="Maruyama S."/>
            <person name="Arias M.C."/>
            <person name="Ball S.G."/>
            <person name="Gile G.H."/>
            <person name="Hirakawa Y."/>
            <person name="Hopkins J.F."/>
            <person name="Rensing S.A."/>
            <person name="Schmutz J."/>
            <person name="Symeonidi A."/>
            <person name="Elias M."/>
            <person name="Eveleigh R.J."/>
            <person name="Herman E.K."/>
            <person name="Klute M.J."/>
            <person name="Nakayama T."/>
            <person name="Obornik M."/>
            <person name="Reyes-Prieto A."/>
            <person name="Armbrust E.V."/>
            <person name="Aves S.J."/>
            <person name="Beiko R.G."/>
            <person name="Coutinho P."/>
            <person name="Dacks J.B."/>
            <person name="Durnford D.G."/>
            <person name="Fast N.M."/>
            <person name="Green B.R."/>
            <person name="Grisdale C."/>
            <person name="Hempe F."/>
            <person name="Henrissat B."/>
            <person name="Hoppner M.P."/>
            <person name="Ishida K.-I."/>
            <person name="Kim E."/>
            <person name="Koreny L."/>
            <person name="Kroth P.G."/>
            <person name="Liu Y."/>
            <person name="Malik S.-B."/>
            <person name="Maier U.G."/>
            <person name="McRose D."/>
            <person name="Mock T."/>
            <person name="Neilson J.A."/>
            <person name="Onodera N.T."/>
            <person name="Poole A.M."/>
            <person name="Pritham E.J."/>
            <person name="Richards T.A."/>
            <person name="Rocap G."/>
            <person name="Roy S.W."/>
            <person name="Sarai C."/>
            <person name="Schaack S."/>
            <person name="Shirato S."/>
            <person name="Slamovits C.H."/>
            <person name="Spencer D.F."/>
            <person name="Suzuki S."/>
            <person name="Worden A.Z."/>
            <person name="Zauner S."/>
            <person name="Barry K."/>
            <person name="Bell C."/>
            <person name="Bharti A.K."/>
            <person name="Crow J.A."/>
            <person name="Grimwood J."/>
            <person name="Kramer R."/>
            <person name="Lindquist E."/>
            <person name="Lucas S."/>
            <person name="Salamov A."/>
            <person name="McFadden G.I."/>
            <person name="Lane C.E."/>
            <person name="Keeling P.J."/>
            <person name="Gray M.W."/>
            <person name="Grigoriev I.V."/>
            <person name="Archibald J.M."/>
        </authorList>
    </citation>
    <scope>NUCLEOTIDE SEQUENCE</scope>
    <source>
        <strain evidence="4">CCMP2712</strain>
    </source>
</reference>
<dbReference type="KEGG" id="gtt:GUITHDRAFT_153123"/>
<feature type="domain" description="START" evidence="1">
    <location>
        <begin position="222"/>
        <end position="415"/>
    </location>
</feature>
<dbReference type="GO" id="GO:0005737">
    <property type="term" value="C:cytoplasm"/>
    <property type="evidence" value="ECO:0007669"/>
    <property type="project" value="UniProtKB-ARBA"/>
</dbReference>
<dbReference type="InterPro" id="IPR002913">
    <property type="entry name" value="START_lipid-bd_dom"/>
</dbReference>
<accession>L1J651</accession>
<dbReference type="PANTHER" id="PTHR19308">
    <property type="entry name" value="PHOSPHATIDYLCHOLINE TRANSFER PROTEIN"/>
    <property type="match status" value="1"/>
</dbReference>
<dbReference type="InterPro" id="IPR023393">
    <property type="entry name" value="START-like_dom_sf"/>
</dbReference>
<dbReference type="HOGENOM" id="CLU_661316_0_0_1"/>
<dbReference type="Pfam" id="PF01852">
    <property type="entry name" value="START"/>
    <property type="match status" value="1"/>
</dbReference>
<evidence type="ECO:0000313" key="3">
    <source>
        <dbReference type="EnsemblProtists" id="EKX43991"/>
    </source>
</evidence>
<proteinExistence type="predicted"/>
<dbReference type="EnsemblProtists" id="EKX43991">
    <property type="protein sequence ID" value="EKX43991"/>
    <property type="gene ID" value="GUITHDRAFT_153123"/>
</dbReference>
<sequence>MQDSGTRSAGVRPFLRGMQGVLQGNNSLVTAAVTAAGVQVLKRAMSNSALAGGFQELFSKKDSIQVPSPAVMQDDRGLPTSIPFLGENLRTIQWLPAEWQDWGQLKYMQKWSRATEELTEQARLQWKEGAKKVETQLRELSKMPTWEELQRIQPLLQPWGGRTIDQRLKAWQDTVNVKIEHFRTNVLRAPRSRRAELAASAAEVEGTNKMLLGRLFTVLAGDGWEHVLHQDGVDVYRKRIVDLYQGGEKFYCVKAVGVIDAKAADIYELLKDSARVDEYNEECAQVRDLSALSSDTKVTWAASKTYFPFKPRDFVTRVHNTQLNDGTYVIMSRSEDVDFTDGGADYVRTEVLLAGNVMRPCPDDPNKTEFTTIAHINPGGAADTPLGAQITNRICIHGPVSFIRKIETVCGKGGAQ</sequence>
<dbReference type="OrthoDB" id="74575at2759"/>
<name>L1J651_GUITC</name>
<dbReference type="InterPro" id="IPR051213">
    <property type="entry name" value="START_lipid_transfer"/>
</dbReference>
<dbReference type="GO" id="GO:0008289">
    <property type="term" value="F:lipid binding"/>
    <property type="evidence" value="ECO:0007669"/>
    <property type="project" value="InterPro"/>
</dbReference>
<dbReference type="PANTHER" id="PTHR19308:SF14">
    <property type="entry name" value="START DOMAIN-CONTAINING PROTEIN"/>
    <property type="match status" value="1"/>
</dbReference>
<dbReference type="CDD" id="cd00177">
    <property type="entry name" value="START"/>
    <property type="match status" value="1"/>
</dbReference>
<dbReference type="SUPFAM" id="SSF55961">
    <property type="entry name" value="Bet v1-like"/>
    <property type="match status" value="1"/>
</dbReference>
<dbReference type="Gene3D" id="3.30.530.20">
    <property type="match status" value="1"/>
</dbReference>
<dbReference type="AlphaFoldDB" id="L1J651"/>
<protein>
    <recommendedName>
        <fullName evidence="1">START domain-containing protein</fullName>
    </recommendedName>
</protein>
<reference evidence="3" key="3">
    <citation type="submission" date="2015-06" db="UniProtKB">
        <authorList>
            <consortium name="EnsemblProtists"/>
        </authorList>
    </citation>
    <scope>IDENTIFICATION</scope>
</reference>
<dbReference type="GeneID" id="17300571"/>
<evidence type="ECO:0000259" key="1">
    <source>
        <dbReference type="PROSITE" id="PS50848"/>
    </source>
</evidence>
<dbReference type="PaxDb" id="55529-EKX43991"/>
<dbReference type="PROSITE" id="PS50848">
    <property type="entry name" value="START"/>
    <property type="match status" value="1"/>
</dbReference>
<reference evidence="2 4" key="1">
    <citation type="journal article" date="2012" name="Nature">
        <title>Algal genomes reveal evolutionary mosaicism and the fate of nucleomorphs.</title>
        <authorList>
            <consortium name="DOE Joint Genome Institute"/>
            <person name="Curtis B.A."/>
            <person name="Tanifuji G."/>
            <person name="Burki F."/>
            <person name="Gruber A."/>
            <person name="Irimia M."/>
            <person name="Maruyama S."/>
            <person name="Arias M.C."/>
            <person name="Ball S.G."/>
            <person name="Gile G.H."/>
            <person name="Hirakawa Y."/>
            <person name="Hopkins J.F."/>
            <person name="Kuo A."/>
            <person name="Rensing S.A."/>
            <person name="Schmutz J."/>
            <person name="Symeonidi A."/>
            <person name="Elias M."/>
            <person name="Eveleigh R.J."/>
            <person name="Herman E.K."/>
            <person name="Klute M.J."/>
            <person name="Nakayama T."/>
            <person name="Obornik M."/>
            <person name="Reyes-Prieto A."/>
            <person name="Armbrust E.V."/>
            <person name="Aves S.J."/>
            <person name="Beiko R.G."/>
            <person name="Coutinho P."/>
            <person name="Dacks J.B."/>
            <person name="Durnford D.G."/>
            <person name="Fast N.M."/>
            <person name="Green B.R."/>
            <person name="Grisdale C.J."/>
            <person name="Hempel F."/>
            <person name="Henrissat B."/>
            <person name="Hoppner M.P."/>
            <person name="Ishida K."/>
            <person name="Kim E."/>
            <person name="Koreny L."/>
            <person name="Kroth P.G."/>
            <person name="Liu Y."/>
            <person name="Malik S.B."/>
            <person name="Maier U.G."/>
            <person name="McRose D."/>
            <person name="Mock T."/>
            <person name="Neilson J.A."/>
            <person name="Onodera N.T."/>
            <person name="Poole A.M."/>
            <person name="Pritham E.J."/>
            <person name="Richards T.A."/>
            <person name="Rocap G."/>
            <person name="Roy S.W."/>
            <person name="Sarai C."/>
            <person name="Schaack S."/>
            <person name="Shirato S."/>
            <person name="Slamovits C.H."/>
            <person name="Spencer D.F."/>
            <person name="Suzuki S."/>
            <person name="Worden A.Z."/>
            <person name="Zauner S."/>
            <person name="Barry K."/>
            <person name="Bell C."/>
            <person name="Bharti A.K."/>
            <person name="Crow J.A."/>
            <person name="Grimwood J."/>
            <person name="Kramer R."/>
            <person name="Lindquist E."/>
            <person name="Lucas S."/>
            <person name="Salamov A."/>
            <person name="McFadden G.I."/>
            <person name="Lane C.E."/>
            <person name="Keeling P.J."/>
            <person name="Gray M.W."/>
            <person name="Grigoriev I.V."/>
            <person name="Archibald J.M."/>
        </authorList>
    </citation>
    <scope>NUCLEOTIDE SEQUENCE</scope>
    <source>
        <strain evidence="2 4">CCMP2712</strain>
    </source>
</reference>
<dbReference type="EMBL" id="JH993007">
    <property type="protein sequence ID" value="EKX43991.1"/>
    <property type="molecule type" value="Genomic_DNA"/>
</dbReference>
<evidence type="ECO:0000313" key="2">
    <source>
        <dbReference type="EMBL" id="EKX43991.1"/>
    </source>
</evidence>
<dbReference type="Proteomes" id="UP000011087">
    <property type="component" value="Unassembled WGS sequence"/>
</dbReference>
<organism evidence="2">
    <name type="scientific">Guillardia theta (strain CCMP2712)</name>
    <name type="common">Cryptophyte</name>
    <dbReference type="NCBI Taxonomy" id="905079"/>
    <lineage>
        <taxon>Eukaryota</taxon>
        <taxon>Cryptophyceae</taxon>
        <taxon>Pyrenomonadales</taxon>
        <taxon>Geminigeraceae</taxon>
        <taxon>Guillardia</taxon>
    </lineage>
</organism>
<keyword evidence="4" id="KW-1185">Reference proteome</keyword>
<dbReference type="RefSeq" id="XP_005830971.1">
    <property type="nucleotide sequence ID" value="XM_005830914.1"/>
</dbReference>
<dbReference type="SMART" id="SM00234">
    <property type="entry name" value="START"/>
    <property type="match status" value="1"/>
</dbReference>
<evidence type="ECO:0000313" key="4">
    <source>
        <dbReference type="Proteomes" id="UP000011087"/>
    </source>
</evidence>
<gene>
    <name evidence="2" type="ORF">GUITHDRAFT_153123</name>
</gene>